<dbReference type="OrthoDB" id="2924458at2759"/>
<dbReference type="InterPro" id="IPR059179">
    <property type="entry name" value="MLKL-like_MCAfunc"/>
</dbReference>
<protein>
    <recommendedName>
        <fullName evidence="3">Protein kinase domain-containing protein</fullName>
    </recommendedName>
</protein>
<evidence type="ECO:0000313" key="1">
    <source>
        <dbReference type="EMBL" id="KIJ41588.1"/>
    </source>
</evidence>
<dbReference type="HOGENOM" id="CLU_012055_1_0_1"/>
<evidence type="ECO:0008006" key="3">
    <source>
        <dbReference type="Google" id="ProtNLM"/>
    </source>
</evidence>
<evidence type="ECO:0000313" key="2">
    <source>
        <dbReference type="Proteomes" id="UP000054279"/>
    </source>
</evidence>
<keyword evidence="2" id="KW-1185">Reference proteome</keyword>
<sequence>MLIVRKILTKKKQRIVPLDSDAWIFDAMNIAKTAASASKLVPVAGRFIEGGATLFYNALEQLKQMRKNKEDFKGLSEDIAILLRTFSDATAGRTSDSTYPEGFVRVCSEFQSSMENLAKEIGLLVANSQTKRLKTYLRANNIQESIAGYQTKIQKLRDNLIFYCALLSVRLFETDRLTSSSDEDFPELKEFRQVLQTDIHLKEEVNVEHSRHTGSLLFKEYHGTIPFNGKDYLTTTRSYEGESAQERLKVELKLLARIRHPNITQVAAVCFSASFPSIVYYDDLRPVDWSSEDVRIQDGPYTISYLTRLYRQMRAQREAIVHIIDKLPSFFIHPPRGNGWDGTLMGEEPVRMLFPLESHHYQYDNWTASPYTEPAEWQVRTHMTRGIRLKFDLSYCPDSTGSFHIWCTQRLTPLKRLELFHASMAQLCHIKGIFKDLFPGKCNSRNLKPLLLVTKLSWTVKVWKPVKRPNPPSVSELYLFIDDPVISQGRTEGPKVYWSKCPDGTARITTLELYALGIECAPVVWCEPEMILELNLDLVDMLRDFYQSCGLNPFSNEVSNLLELPLPQHVKLKPNQLKRRHSFSAYQQKPSRRDKILQENGVDFKSVCCNLGDGTTSLLPSVSDYLPEEYQLLQKFNRCLGTKVAKYWAFMAASELLPESLKLYDLRTTGDDFEYGETGIDPIYGEIPSRCWNFLKGNQRLHRPQARLRHLTEPPETPHPRHLQPRQLHCSNCRVLPRKAGTYDPARLFSITTLELVRATRFLADIAGTDPANPRRRRRQTALVHKIQYGDDEVVQVKGWRGVRDAEHGGEAGIVMPTFVKSPLFAAQGIEFFSSAVELGPTVSRRSTTSGATARQCCAP</sequence>
<name>A0A0C9UEZ8_SPHS4</name>
<dbReference type="EMBL" id="KN837136">
    <property type="protein sequence ID" value="KIJ41588.1"/>
    <property type="molecule type" value="Genomic_DNA"/>
</dbReference>
<gene>
    <name evidence="1" type="ORF">M422DRAFT_255512</name>
</gene>
<dbReference type="CDD" id="cd21037">
    <property type="entry name" value="MLKL_NTD"/>
    <property type="match status" value="1"/>
</dbReference>
<organism evidence="1 2">
    <name type="scientific">Sphaerobolus stellatus (strain SS14)</name>
    <dbReference type="NCBI Taxonomy" id="990650"/>
    <lineage>
        <taxon>Eukaryota</taxon>
        <taxon>Fungi</taxon>
        <taxon>Dikarya</taxon>
        <taxon>Basidiomycota</taxon>
        <taxon>Agaricomycotina</taxon>
        <taxon>Agaricomycetes</taxon>
        <taxon>Phallomycetidae</taxon>
        <taxon>Geastrales</taxon>
        <taxon>Sphaerobolaceae</taxon>
        <taxon>Sphaerobolus</taxon>
    </lineage>
</organism>
<dbReference type="AlphaFoldDB" id="A0A0C9UEZ8"/>
<accession>A0A0C9UEZ8</accession>
<proteinExistence type="predicted"/>
<reference evidence="1 2" key="1">
    <citation type="submission" date="2014-06" db="EMBL/GenBank/DDBJ databases">
        <title>Evolutionary Origins and Diversification of the Mycorrhizal Mutualists.</title>
        <authorList>
            <consortium name="DOE Joint Genome Institute"/>
            <consortium name="Mycorrhizal Genomics Consortium"/>
            <person name="Kohler A."/>
            <person name="Kuo A."/>
            <person name="Nagy L.G."/>
            <person name="Floudas D."/>
            <person name="Copeland A."/>
            <person name="Barry K.W."/>
            <person name="Cichocki N."/>
            <person name="Veneault-Fourrey C."/>
            <person name="LaButti K."/>
            <person name="Lindquist E.A."/>
            <person name="Lipzen A."/>
            <person name="Lundell T."/>
            <person name="Morin E."/>
            <person name="Murat C."/>
            <person name="Riley R."/>
            <person name="Ohm R."/>
            <person name="Sun H."/>
            <person name="Tunlid A."/>
            <person name="Henrissat B."/>
            <person name="Grigoriev I.V."/>
            <person name="Hibbett D.S."/>
            <person name="Martin F."/>
        </authorList>
    </citation>
    <scope>NUCLEOTIDE SEQUENCE [LARGE SCALE GENOMIC DNA]</scope>
    <source>
        <strain evidence="1 2">SS14</strain>
    </source>
</reference>
<dbReference type="Proteomes" id="UP000054279">
    <property type="component" value="Unassembled WGS sequence"/>
</dbReference>